<keyword evidence="2" id="KW-1185">Reference proteome</keyword>
<accession>A0ACC1RRJ8</accession>
<protein>
    <submittedName>
        <fullName evidence="1">Uncharacterized protein</fullName>
    </submittedName>
</protein>
<proteinExistence type="predicted"/>
<evidence type="ECO:0000313" key="1">
    <source>
        <dbReference type="EMBL" id="KAJ3523669.1"/>
    </source>
</evidence>
<dbReference type="Proteomes" id="UP001148629">
    <property type="component" value="Unassembled WGS sequence"/>
</dbReference>
<gene>
    <name evidence="1" type="ORF">NM208_g12361</name>
</gene>
<comment type="caution">
    <text evidence="1">The sequence shown here is derived from an EMBL/GenBank/DDBJ whole genome shotgun (WGS) entry which is preliminary data.</text>
</comment>
<dbReference type="EMBL" id="JANRMS010002212">
    <property type="protein sequence ID" value="KAJ3523669.1"/>
    <property type="molecule type" value="Genomic_DNA"/>
</dbReference>
<name>A0ACC1RRJ8_9HYPO</name>
<organism evidence="1 2">
    <name type="scientific">Fusarium decemcellulare</name>
    <dbReference type="NCBI Taxonomy" id="57161"/>
    <lineage>
        <taxon>Eukaryota</taxon>
        <taxon>Fungi</taxon>
        <taxon>Dikarya</taxon>
        <taxon>Ascomycota</taxon>
        <taxon>Pezizomycotina</taxon>
        <taxon>Sordariomycetes</taxon>
        <taxon>Hypocreomycetidae</taxon>
        <taxon>Hypocreales</taxon>
        <taxon>Nectriaceae</taxon>
        <taxon>Fusarium</taxon>
        <taxon>Fusarium decemcellulare species complex</taxon>
    </lineage>
</organism>
<sequence>MAVSEHRDGARSQQLEQDHHIGASDADDFTNSTSSIGLDPKEAAGTNTGQSSYPVDQELTRRCGADAGEQGAKRNPCLLDEILDATVTRTQPPLQLSVWMRTVDGDEYTGPSSGISTISDVGLEWIRQNVPDSQTLCSSILDIRNSVLHHLRQPKCVPHESSSAPRSSQTLKPISESHTSEYVDAYFTTVQTLFPILDRAVFEKQLATHGILASENSDSWNTLLNAVLASGCRAALSDESAEAFQESGREAWGYFQNALYYESKMINFSADTLAVQALAVMTVFSQGLSSPQRLEFTLSSASARMAQSLALHQFAPPEWSLTDEEQSERNRVFWVVYCLDKTIALRCGRPPVLNDNDISCPFPHGAVQVLHNERNATGNGHEVDVLLCAVKIARVCGMITNKLYSVSGLGLPLSDLQLAAVGILESLESWRTSLPSSMRPGKQIGRIRGLSHTAQMQLLVIHSTYYYTLCAVYRRFTPMFTKDGKDSRDFVSQLAPVSHIESARSIILLTKFFDIESFTPGWLVFYYPFTALTTLFLNVVERPSEESARDDIALMETVVGFFGRLEYITSGEAAFTKTTDFVRQARHAVTRMSIDATVPQRPETSEGSDPVIRPSQEARNCQEDERMTDYSSGSPTVNGRGLAGEGLGSPVLVSITPFLAANDHGRAGEVHESQIPTSFPPHESAFSLASDEILGESWLQDWTLPGENAPLAS</sequence>
<reference evidence="1" key="1">
    <citation type="submission" date="2022-08" db="EMBL/GenBank/DDBJ databases">
        <title>Genome Sequence of Fusarium decemcellulare.</title>
        <authorList>
            <person name="Buettner E."/>
        </authorList>
    </citation>
    <scope>NUCLEOTIDE SEQUENCE</scope>
    <source>
        <strain evidence="1">Babe19</strain>
    </source>
</reference>
<evidence type="ECO:0000313" key="2">
    <source>
        <dbReference type="Proteomes" id="UP001148629"/>
    </source>
</evidence>